<accession>A0A3P3E161</accession>
<protein>
    <submittedName>
        <fullName evidence="8">Lactate utilization protein</fullName>
    </submittedName>
</protein>
<evidence type="ECO:0000256" key="4">
    <source>
        <dbReference type="ARBA" id="ARBA00022982"/>
    </source>
</evidence>
<dbReference type="InterPro" id="IPR017896">
    <property type="entry name" value="4Fe4S_Fe-S-bd"/>
</dbReference>
<organism evidence="8 9">
    <name type="scientific">Variovorax beijingensis</name>
    <dbReference type="NCBI Taxonomy" id="2496117"/>
    <lineage>
        <taxon>Bacteria</taxon>
        <taxon>Pseudomonadati</taxon>
        <taxon>Pseudomonadota</taxon>
        <taxon>Betaproteobacteria</taxon>
        <taxon>Burkholderiales</taxon>
        <taxon>Comamonadaceae</taxon>
        <taxon>Variovorax</taxon>
    </lineage>
</organism>
<comment type="caution">
    <text evidence="8">The sequence shown here is derived from an EMBL/GenBank/DDBJ whole genome shotgun (WGS) entry which is preliminary data.</text>
</comment>
<proteinExistence type="predicted"/>
<evidence type="ECO:0000256" key="2">
    <source>
        <dbReference type="ARBA" id="ARBA00022485"/>
    </source>
</evidence>
<evidence type="ECO:0000256" key="1">
    <source>
        <dbReference type="ARBA" id="ARBA00022448"/>
    </source>
</evidence>
<dbReference type="InterPro" id="IPR009051">
    <property type="entry name" value="Helical_ferredxn"/>
</dbReference>
<dbReference type="Gene3D" id="1.10.1060.10">
    <property type="entry name" value="Alpha-helical ferredoxin"/>
    <property type="match status" value="1"/>
</dbReference>
<dbReference type="GO" id="GO:0006089">
    <property type="term" value="P:lactate metabolic process"/>
    <property type="evidence" value="ECO:0007669"/>
    <property type="project" value="InterPro"/>
</dbReference>
<feature type="domain" description="4Fe-4S ferredoxin-type" evidence="7">
    <location>
        <begin position="320"/>
        <end position="388"/>
    </location>
</feature>
<dbReference type="InterPro" id="IPR003741">
    <property type="entry name" value="LUD_dom"/>
</dbReference>
<keyword evidence="2" id="KW-0004">4Fe-4S</keyword>
<dbReference type="EMBL" id="RQXU01000041">
    <property type="protein sequence ID" value="RRH80215.1"/>
    <property type="molecule type" value="Genomic_DNA"/>
</dbReference>
<evidence type="ECO:0000313" key="8">
    <source>
        <dbReference type="EMBL" id="RRH80215.1"/>
    </source>
</evidence>
<feature type="domain" description="LUD" evidence="5">
    <location>
        <begin position="84"/>
        <end position="306"/>
    </location>
</feature>
<keyword evidence="1" id="KW-0813">Transport</keyword>
<dbReference type="Pfam" id="PF11870">
    <property type="entry name" value="LutB_C"/>
    <property type="match status" value="1"/>
</dbReference>
<dbReference type="SUPFAM" id="SSF46548">
    <property type="entry name" value="alpha-helical ferredoxin"/>
    <property type="match status" value="1"/>
</dbReference>
<dbReference type="PANTHER" id="PTHR47153">
    <property type="entry name" value="LACTATE UTILIZATION PROTEIN B"/>
    <property type="match status" value="1"/>
</dbReference>
<dbReference type="InterPro" id="IPR037171">
    <property type="entry name" value="NagB/RpiA_transferase-like"/>
</dbReference>
<dbReference type="SUPFAM" id="SSF100950">
    <property type="entry name" value="NagB/RpiA/CoA transferase-like"/>
    <property type="match status" value="1"/>
</dbReference>
<dbReference type="InterPro" id="IPR024569">
    <property type="entry name" value="LutB_C"/>
</dbReference>
<dbReference type="RefSeq" id="WP_124962118.1">
    <property type="nucleotide sequence ID" value="NZ_CBFHCE010000099.1"/>
</dbReference>
<evidence type="ECO:0000259" key="5">
    <source>
        <dbReference type="Pfam" id="PF02589"/>
    </source>
</evidence>
<evidence type="ECO:0000256" key="3">
    <source>
        <dbReference type="ARBA" id="ARBA00022737"/>
    </source>
</evidence>
<evidence type="ECO:0000313" key="9">
    <source>
        <dbReference type="Proteomes" id="UP000271590"/>
    </source>
</evidence>
<dbReference type="AlphaFoldDB" id="A0A3P3E161"/>
<dbReference type="Pfam" id="PF13183">
    <property type="entry name" value="Fer4_8"/>
    <property type="match status" value="1"/>
</dbReference>
<dbReference type="Proteomes" id="UP000271590">
    <property type="component" value="Unassembled WGS sequence"/>
</dbReference>
<evidence type="ECO:0000259" key="7">
    <source>
        <dbReference type="Pfam" id="PF13183"/>
    </source>
</evidence>
<dbReference type="GO" id="GO:0051539">
    <property type="term" value="F:4 iron, 4 sulfur cluster binding"/>
    <property type="evidence" value="ECO:0007669"/>
    <property type="project" value="UniProtKB-KW"/>
</dbReference>
<dbReference type="PANTHER" id="PTHR47153:SF2">
    <property type="entry name" value="LACTATE UTILIZATION PROTEIN B"/>
    <property type="match status" value="1"/>
</dbReference>
<reference evidence="8 9" key="1">
    <citation type="submission" date="2018-11" db="EMBL/GenBank/DDBJ databases">
        <title>The genome of Variovorax sp T529.</title>
        <authorList>
            <person name="Gao J."/>
        </authorList>
    </citation>
    <scope>NUCLEOTIDE SEQUENCE [LARGE SCALE GENOMIC DNA]</scope>
    <source>
        <strain evidence="8 9">T529</strain>
    </source>
</reference>
<feature type="domain" description="Lactate utilization protein B C-terminal" evidence="6">
    <location>
        <begin position="413"/>
        <end position="477"/>
    </location>
</feature>
<sequence>MSSTSATTTDVRHARVHPLRFQARAEAALADPVLQIAIERTTGTAERKRADAVEGFPQFDKARVLGKRIKDHVIANLDHYLLAFERNAIASGAKVHWASTAGEASRIVIGLCRDAGAKRVTRSKSMLGEEIGLPHALDEAGIDRVETDLAEHIVQLGGDTPSHIIWPSMHRTREQVSAMFHASHRVPHGEETIEAMVDSARRELRDKFFSSDVAISGANFLIADTGSTCTVTNEGNAELTTSPPRVHIVTAGIEKLVPSASHAMAMLRLLVRSATGGDITQYTTLHRGPRQPGDRDGPEEFHIVLVDNGRTRMLKEGLKEMLRCIRCGACMNHCVVFRQIGGHAYGGVYPGPMGAVLTPVFDGLEAARDLPHACTLNGRCREVCPVDIPLPTLMRGWRDRSWREGLEPPAARIGIGFFAFAASRPWLFHLGTALALRVMRLFRKNGLIQRMPLLGVWTRHRDFPAPAERSFLAMYRDTQSGKTTPGAPR</sequence>
<gene>
    <name evidence="8" type="ORF">EH244_31000</name>
</gene>
<keyword evidence="2" id="KW-0408">Iron</keyword>
<dbReference type="InterPro" id="IPR004452">
    <property type="entry name" value="LutB/LldF"/>
</dbReference>
<keyword evidence="2" id="KW-0479">Metal-binding</keyword>
<keyword evidence="3" id="KW-0677">Repeat</keyword>
<name>A0A3P3E161_9BURK</name>
<dbReference type="Pfam" id="PF02589">
    <property type="entry name" value="LUD_dom"/>
    <property type="match status" value="1"/>
</dbReference>
<dbReference type="InterPro" id="IPR024185">
    <property type="entry name" value="FTHF_cligase-like_sf"/>
</dbReference>
<keyword evidence="2" id="KW-0411">Iron-sulfur</keyword>
<keyword evidence="4" id="KW-0249">Electron transport</keyword>
<evidence type="ECO:0000259" key="6">
    <source>
        <dbReference type="Pfam" id="PF11870"/>
    </source>
</evidence>
<dbReference type="Gene3D" id="3.40.50.10420">
    <property type="entry name" value="NagB/RpiA/CoA transferase-like"/>
    <property type="match status" value="1"/>
</dbReference>